<dbReference type="Proteomes" id="UP000355283">
    <property type="component" value="Unassembled WGS sequence"/>
</dbReference>
<evidence type="ECO:0000256" key="2">
    <source>
        <dbReference type="SAM" id="SignalP"/>
    </source>
</evidence>
<comment type="caution">
    <text evidence="3">The sequence shown here is derived from an EMBL/GenBank/DDBJ whole genome shotgun (WGS) entry which is preliminary data.</text>
</comment>
<evidence type="ECO:0000256" key="1">
    <source>
        <dbReference type="SAM" id="MobiDB-lite"/>
    </source>
</evidence>
<evidence type="ECO:0008006" key="5">
    <source>
        <dbReference type="Google" id="ProtNLM"/>
    </source>
</evidence>
<keyword evidence="4" id="KW-1185">Reference proteome</keyword>
<organism evidence="3 4">
    <name type="scientific">Nannochloropsis salina CCMP1776</name>
    <dbReference type="NCBI Taxonomy" id="1027361"/>
    <lineage>
        <taxon>Eukaryota</taxon>
        <taxon>Sar</taxon>
        <taxon>Stramenopiles</taxon>
        <taxon>Ochrophyta</taxon>
        <taxon>Eustigmatophyceae</taxon>
        <taxon>Eustigmatales</taxon>
        <taxon>Monodopsidaceae</taxon>
        <taxon>Microchloropsis</taxon>
        <taxon>Microchloropsis salina</taxon>
    </lineage>
</organism>
<gene>
    <name evidence="3" type="ORF">NSK_005844</name>
</gene>
<evidence type="ECO:0000313" key="3">
    <source>
        <dbReference type="EMBL" id="TFJ82837.1"/>
    </source>
</evidence>
<feature type="compositionally biased region" description="Low complexity" evidence="1">
    <location>
        <begin position="58"/>
        <end position="81"/>
    </location>
</feature>
<name>A0A4D9CXD6_9STRA</name>
<dbReference type="EMBL" id="SDOX01000093">
    <property type="protein sequence ID" value="TFJ82837.1"/>
    <property type="molecule type" value="Genomic_DNA"/>
</dbReference>
<keyword evidence="2" id="KW-0732">Signal</keyword>
<accession>A0A4D9CXD6</accession>
<reference evidence="3 4" key="1">
    <citation type="submission" date="2019-01" db="EMBL/GenBank/DDBJ databases">
        <title>Nuclear Genome Assembly of the Microalgal Biofuel strain Nannochloropsis salina CCMP1776.</title>
        <authorList>
            <person name="Hovde B."/>
        </authorList>
    </citation>
    <scope>NUCLEOTIDE SEQUENCE [LARGE SCALE GENOMIC DNA]</scope>
    <source>
        <strain evidence="3 4">CCMP1776</strain>
    </source>
</reference>
<proteinExistence type="predicted"/>
<dbReference type="OrthoDB" id="10518841at2759"/>
<feature type="compositionally biased region" description="Polar residues" evidence="1">
    <location>
        <begin position="94"/>
        <end position="105"/>
    </location>
</feature>
<evidence type="ECO:0000313" key="4">
    <source>
        <dbReference type="Proteomes" id="UP000355283"/>
    </source>
</evidence>
<feature type="compositionally biased region" description="Polar residues" evidence="1">
    <location>
        <begin position="323"/>
        <end position="336"/>
    </location>
</feature>
<protein>
    <recommendedName>
        <fullName evidence="5">Transmembrane protein</fullName>
    </recommendedName>
</protein>
<dbReference type="AlphaFoldDB" id="A0A4D9CXD6"/>
<feature type="region of interest" description="Disordered" evidence="1">
    <location>
        <begin position="318"/>
        <end position="340"/>
    </location>
</feature>
<sequence>MFPVPRRRGVSAFPVLSFSLLLVVFQSGHVAQAFFTQPLFSSSTSSFWTGARKESLHASSSDVTTTSSSSSSSSVNVAASSPTPPSTPALNPYVSASRTTGSGLSQPLDPIGRIDASPQALLDWVKAGRGELHEGVAFTHAPSSDAEVEGEGGTEAGTEELAGWTLQTQAPVQAGTVLVSIPNVGIATTLLRRLPTSLTEDWKLLTGESLHVGHDETSRTVLFRPLPESDESRDELMETVTTDDSVVKEYNPYREAELMERREIVISYMGGNMNRSMREILKFRIAQKKILYQVISDICHTMYGLGLVQSVNDMEELEEERQIAQTPEESSRPLTSSGGGARSLDSILAWASKTFGEDAGL</sequence>
<feature type="signal peptide" evidence="2">
    <location>
        <begin position="1"/>
        <end position="33"/>
    </location>
</feature>
<feature type="region of interest" description="Disordered" evidence="1">
    <location>
        <begin position="58"/>
        <end position="110"/>
    </location>
</feature>
<feature type="chain" id="PRO_5020037238" description="Transmembrane protein" evidence="2">
    <location>
        <begin position="34"/>
        <end position="361"/>
    </location>
</feature>